<evidence type="ECO:0000313" key="5">
    <source>
        <dbReference type="EMBL" id="WMV14276.1"/>
    </source>
</evidence>
<dbReference type="EMBL" id="CP133613">
    <property type="protein sequence ID" value="WMV14276.1"/>
    <property type="molecule type" value="Genomic_DNA"/>
</dbReference>
<dbReference type="PANTHER" id="PTHR13126">
    <property type="entry name" value="CHAPERONE ATP11"/>
    <property type="match status" value="1"/>
</dbReference>
<comment type="subcellular location">
    <subcellularLocation>
        <location evidence="1">Mitochondrion</location>
    </subcellularLocation>
</comment>
<keyword evidence="3" id="KW-0809">Transit peptide</keyword>
<sequence length="569" mass="65422">MPTTYLGMPLGSNHNALDIWDGILKKTERKLTRWRAQYLSLGGRLVLINSVLDSLPTYVMSLFPIPEKVVEKLDRLRRNFLWHGNKEGKGYCLVNWKTVLLSKERGGLGIRNLRLQNESLLMKWLWRYTGEERALWKEVIVAKYGEVNPWCTENVSEPYGVGMERIIRRMLNDWEIERVAALLGTLGGISITPTATYRVLWKLSTDGVFSVKSSYNSGLHEMTRGTQYPWRYFWKSVMPAKVKGFTCQEEEALWRTVISAKYGLLNPWTTKLPSSSGTSGIWRHIRAHWHSFYANSALKVGNGKKIIMMHHLSSSVSKRILSSAMAFYRNGSSFSMVSRQAYRSSTLQQIVDKSPRNAIPSDFLKWRLLGFIRTSKFASGFSPLKQKPLDSIIDMERAKEKSAEELADIWDDYHLGRGHIAASMKSKLYKLLEQRASSCRYFVIPLWKGGGYTTMFVQVLVLCVNIKTVQAPHILITGLEDYKARGTQAAPYFTVSYYTEFAESKDLVLVRGDIVFTSKLTDSEAKWLLDTVQSFYLNDVRYKLVERFNRETSEFEFKDVLQTLEMPIM</sequence>
<gene>
    <name evidence="5" type="ORF">MTR67_007661</name>
</gene>
<evidence type="ECO:0000256" key="3">
    <source>
        <dbReference type="ARBA" id="ARBA00022946"/>
    </source>
</evidence>
<comment type="similarity">
    <text evidence="2">Belongs to the ATP11 family.</text>
</comment>
<evidence type="ECO:0000256" key="2">
    <source>
        <dbReference type="ARBA" id="ARBA00009116"/>
    </source>
</evidence>
<name>A0AAF0Q5H2_SOLVR</name>
<reference evidence="5" key="1">
    <citation type="submission" date="2023-08" db="EMBL/GenBank/DDBJ databases">
        <title>A de novo genome assembly of Solanum verrucosum Schlechtendal, a Mexican diploid species geographically isolated from the other diploid A-genome species in potato relatives.</title>
        <authorList>
            <person name="Hosaka K."/>
        </authorList>
    </citation>
    <scope>NUCLEOTIDE SEQUENCE</scope>
    <source>
        <tissue evidence="5">Young leaves</tissue>
    </source>
</reference>
<dbReference type="GO" id="GO:0005739">
    <property type="term" value="C:mitochondrion"/>
    <property type="evidence" value="ECO:0007669"/>
    <property type="project" value="UniProtKB-SubCell"/>
</dbReference>
<evidence type="ECO:0000256" key="4">
    <source>
        <dbReference type="ARBA" id="ARBA00023128"/>
    </source>
</evidence>
<proteinExistence type="inferred from homology"/>
<protein>
    <submittedName>
        <fullName evidence="5">Uncharacterized protein</fullName>
    </submittedName>
</protein>
<keyword evidence="6" id="KW-1185">Reference proteome</keyword>
<evidence type="ECO:0000256" key="1">
    <source>
        <dbReference type="ARBA" id="ARBA00004173"/>
    </source>
</evidence>
<dbReference type="GO" id="GO:0033615">
    <property type="term" value="P:mitochondrial proton-transporting ATP synthase complex assembly"/>
    <property type="evidence" value="ECO:0007669"/>
    <property type="project" value="TreeGrafter"/>
</dbReference>
<dbReference type="Pfam" id="PF06644">
    <property type="entry name" value="ATP11"/>
    <property type="match status" value="1"/>
</dbReference>
<dbReference type="InterPro" id="IPR010591">
    <property type="entry name" value="ATP11"/>
</dbReference>
<dbReference type="AlphaFoldDB" id="A0AAF0Q5H2"/>
<evidence type="ECO:0000313" key="6">
    <source>
        <dbReference type="Proteomes" id="UP001234989"/>
    </source>
</evidence>
<organism evidence="5 6">
    <name type="scientific">Solanum verrucosum</name>
    <dbReference type="NCBI Taxonomy" id="315347"/>
    <lineage>
        <taxon>Eukaryota</taxon>
        <taxon>Viridiplantae</taxon>
        <taxon>Streptophyta</taxon>
        <taxon>Embryophyta</taxon>
        <taxon>Tracheophyta</taxon>
        <taxon>Spermatophyta</taxon>
        <taxon>Magnoliopsida</taxon>
        <taxon>eudicotyledons</taxon>
        <taxon>Gunneridae</taxon>
        <taxon>Pentapetalae</taxon>
        <taxon>asterids</taxon>
        <taxon>lamiids</taxon>
        <taxon>Solanales</taxon>
        <taxon>Solanaceae</taxon>
        <taxon>Solanoideae</taxon>
        <taxon>Solaneae</taxon>
        <taxon>Solanum</taxon>
    </lineage>
</organism>
<accession>A0AAF0Q5H2</accession>
<dbReference type="Proteomes" id="UP001234989">
    <property type="component" value="Chromosome 2"/>
</dbReference>
<keyword evidence="4" id="KW-0496">Mitochondrion</keyword>
<dbReference type="PANTHER" id="PTHR13126:SF0">
    <property type="entry name" value="ATP SYNTHASE MITOCHONDRIAL F1 COMPLEX ASSEMBLY FACTOR 1"/>
    <property type="match status" value="1"/>
</dbReference>